<evidence type="ECO:0000256" key="3">
    <source>
        <dbReference type="PROSITE-ProRule" id="PRU00221"/>
    </source>
</evidence>
<dbReference type="PANTHER" id="PTHR44324:SF3">
    <property type="entry name" value="WD REPEAT-CONTAINING PROTEIN 49-LIKE"/>
    <property type="match status" value="1"/>
</dbReference>
<dbReference type="PROSITE" id="PS00678">
    <property type="entry name" value="WD_REPEATS_1"/>
    <property type="match status" value="1"/>
</dbReference>
<sequence>MTEEGQSSLNTELASVSLEEDEVNLLGMDLLERLEPEDLSELRKHFFKVVSKKHRLKYPAQSGGRGNNYSGLPLTKQEFLRAVDKVLGNTLYSLSAAKLFSTLDVTKEGVIWWEEFLDHVIDRIGQRNQKDDCQPLDKAIIIHDVPHCKAQNEPNLLTLALKHVTPPAYRCLSIVTSYMTVYSLYRDGNDCSIPQREMVMRVVPIETETSFCYAIISKFGRTGVYDGHLQLLETYQILLREGEGRVKSTWVSDAVHLPDAGALAVVCSDRSLRVYDCSGLSHAPLCHVMGTKNVPQCLEYCPGDTSLLFLGDDKGDITTMRFHQPRVSLFRKKHPDKLDKYYWVVGTSLSLELENQGEWVTLNVNHAVHSEAELENQGEWVTLNVNHAVHSEAVRRISYCADSETVVSCSQDANTAVVVRHVTGRKSPYVFKVARGVRCFHMDRTLQLLVTGSNDCLVRLWNPVVTNRPVVCLYGHKMAVEDVLIMRHANSVISCARDGVLKVWDITDQVCLQTLPLNLASLSTPGKTVEFGSRALYPGPRTATYQDEPSDSCYTTTNTFASRDDPGTVWARRRMLVACCNQVASLGVHGVGVAPTSPPLPPPSREHHAAVPSPWRAAEARGALTPDRSPRESVKSPSPARLESKSRRKEAPQSGPQGSVKGLYVRRAQHELRQQEMRALVEQCAPHLALQLWDLEEVRFSRKLPVSGRMRDRNVDVSEPDKLLKLKHVWGGSSRQSLAGSVTSSFGMLSVQSTRSTRSTSVRIKVPGKKTFTGQLSAKK</sequence>
<dbReference type="InterPro" id="IPR015943">
    <property type="entry name" value="WD40/YVTN_repeat-like_dom_sf"/>
</dbReference>
<feature type="compositionally biased region" description="Basic and acidic residues" evidence="4">
    <location>
        <begin position="642"/>
        <end position="651"/>
    </location>
</feature>
<keyword evidence="2" id="KW-0677">Repeat</keyword>
<feature type="repeat" description="WD" evidence="3">
    <location>
        <begin position="473"/>
        <end position="514"/>
    </location>
</feature>
<dbReference type="PANTHER" id="PTHR44324">
    <property type="entry name" value="WD40 REPEAT DOMAIN 95"/>
    <property type="match status" value="1"/>
</dbReference>
<proteinExistence type="predicted"/>
<dbReference type="InterPro" id="IPR051242">
    <property type="entry name" value="WD-EF-hand_domain"/>
</dbReference>
<reference evidence="5" key="1">
    <citation type="submission" date="2020-11" db="EMBL/GenBank/DDBJ databases">
        <authorList>
            <person name="Tran Van P."/>
        </authorList>
    </citation>
    <scope>NUCLEOTIDE SEQUENCE</scope>
</reference>
<dbReference type="PROSITE" id="PS50294">
    <property type="entry name" value="WD_REPEATS_REGION"/>
    <property type="match status" value="1"/>
</dbReference>
<evidence type="ECO:0000256" key="2">
    <source>
        <dbReference type="ARBA" id="ARBA00022737"/>
    </source>
</evidence>
<keyword evidence="1 3" id="KW-0853">WD repeat</keyword>
<gene>
    <name evidence="5" type="ORF">TCEB3V08_LOCUS7023</name>
</gene>
<organism evidence="5">
    <name type="scientific">Timema cristinae</name>
    <name type="common">Walking stick</name>
    <dbReference type="NCBI Taxonomy" id="61476"/>
    <lineage>
        <taxon>Eukaryota</taxon>
        <taxon>Metazoa</taxon>
        <taxon>Ecdysozoa</taxon>
        <taxon>Arthropoda</taxon>
        <taxon>Hexapoda</taxon>
        <taxon>Insecta</taxon>
        <taxon>Pterygota</taxon>
        <taxon>Neoptera</taxon>
        <taxon>Polyneoptera</taxon>
        <taxon>Phasmatodea</taxon>
        <taxon>Timematodea</taxon>
        <taxon>Timematoidea</taxon>
        <taxon>Timematidae</taxon>
        <taxon>Timema</taxon>
    </lineage>
</organism>
<evidence type="ECO:0000256" key="4">
    <source>
        <dbReference type="SAM" id="MobiDB-lite"/>
    </source>
</evidence>
<dbReference type="PROSITE" id="PS50082">
    <property type="entry name" value="WD_REPEATS_2"/>
    <property type="match status" value="1"/>
</dbReference>
<dbReference type="Pfam" id="PF00400">
    <property type="entry name" value="WD40"/>
    <property type="match status" value="2"/>
</dbReference>
<dbReference type="InterPro" id="IPR036322">
    <property type="entry name" value="WD40_repeat_dom_sf"/>
</dbReference>
<dbReference type="Gene3D" id="2.130.10.10">
    <property type="entry name" value="YVTN repeat-like/Quinoprotein amine dehydrogenase"/>
    <property type="match status" value="2"/>
</dbReference>
<dbReference type="AlphaFoldDB" id="A0A7R9CW14"/>
<dbReference type="SUPFAM" id="SSF50978">
    <property type="entry name" value="WD40 repeat-like"/>
    <property type="match status" value="1"/>
</dbReference>
<evidence type="ECO:0008006" key="6">
    <source>
        <dbReference type="Google" id="ProtNLM"/>
    </source>
</evidence>
<dbReference type="EMBL" id="OC318871">
    <property type="protein sequence ID" value="CAD7403515.1"/>
    <property type="molecule type" value="Genomic_DNA"/>
</dbReference>
<accession>A0A7R9CW14</accession>
<feature type="region of interest" description="Disordered" evidence="4">
    <location>
        <begin position="595"/>
        <end position="663"/>
    </location>
</feature>
<protein>
    <recommendedName>
        <fullName evidence="6">WD repeat-containing protein on Y chromosome</fullName>
    </recommendedName>
</protein>
<dbReference type="InterPro" id="IPR019775">
    <property type="entry name" value="WD40_repeat_CS"/>
</dbReference>
<dbReference type="SMART" id="SM00320">
    <property type="entry name" value="WD40"/>
    <property type="match status" value="4"/>
</dbReference>
<dbReference type="InterPro" id="IPR001680">
    <property type="entry name" value="WD40_rpt"/>
</dbReference>
<name>A0A7R9CW14_TIMCR</name>
<evidence type="ECO:0000256" key="1">
    <source>
        <dbReference type="ARBA" id="ARBA00022574"/>
    </source>
</evidence>
<evidence type="ECO:0000313" key="5">
    <source>
        <dbReference type="EMBL" id="CAD7403515.1"/>
    </source>
</evidence>